<feature type="compositionally biased region" description="Basic and acidic residues" evidence="1">
    <location>
        <begin position="17"/>
        <end position="42"/>
    </location>
</feature>
<evidence type="ECO:0000313" key="2">
    <source>
        <dbReference type="EMBL" id="CAA9441128.1"/>
    </source>
</evidence>
<organism evidence="2">
    <name type="scientific">uncultured Rubrobacteraceae bacterium</name>
    <dbReference type="NCBI Taxonomy" id="349277"/>
    <lineage>
        <taxon>Bacteria</taxon>
        <taxon>Bacillati</taxon>
        <taxon>Actinomycetota</taxon>
        <taxon>Rubrobacteria</taxon>
        <taxon>Rubrobacterales</taxon>
        <taxon>Rubrobacteraceae</taxon>
        <taxon>environmental samples</taxon>
    </lineage>
</organism>
<feature type="region of interest" description="Disordered" evidence="1">
    <location>
        <begin position="1"/>
        <end position="42"/>
    </location>
</feature>
<evidence type="ECO:0000256" key="1">
    <source>
        <dbReference type="SAM" id="MobiDB-lite"/>
    </source>
</evidence>
<accession>A0A6J4QDQ0</accession>
<sequence>MWHCSRPPVDLGQLRRQRQEAEEYDKGKEETKKEERRIEEGG</sequence>
<protein>
    <submittedName>
        <fullName evidence="2">Uncharacterized protein</fullName>
    </submittedName>
</protein>
<dbReference type="AlphaFoldDB" id="A0A6J4QDQ0"/>
<gene>
    <name evidence="2" type="ORF">AVDCRST_MAG37-1398</name>
</gene>
<dbReference type="EMBL" id="CADCVD010000057">
    <property type="protein sequence ID" value="CAA9441128.1"/>
    <property type="molecule type" value="Genomic_DNA"/>
</dbReference>
<reference evidence="2" key="1">
    <citation type="submission" date="2020-02" db="EMBL/GenBank/DDBJ databases">
        <authorList>
            <person name="Meier V. D."/>
        </authorList>
    </citation>
    <scope>NUCLEOTIDE SEQUENCE</scope>
    <source>
        <strain evidence="2">AVDCRST_MAG37</strain>
    </source>
</reference>
<name>A0A6J4QDQ0_9ACTN</name>
<proteinExistence type="predicted"/>